<name>A0A1H9BVV3_9LACT</name>
<gene>
    <name evidence="1" type="ORF">SAMN04488558_103122</name>
</gene>
<dbReference type="EMBL" id="FOEN01000003">
    <property type="protein sequence ID" value="SEP93106.1"/>
    <property type="molecule type" value="Genomic_DNA"/>
</dbReference>
<keyword evidence="2" id="KW-1185">Reference proteome</keyword>
<evidence type="ECO:0000313" key="1">
    <source>
        <dbReference type="EMBL" id="SEP93106.1"/>
    </source>
</evidence>
<dbReference type="Proteomes" id="UP000198833">
    <property type="component" value="Unassembled WGS sequence"/>
</dbReference>
<proteinExistence type="predicted"/>
<organism evidence="1 2">
    <name type="scientific">Ignavigranum ruoffiae</name>
    <dbReference type="NCBI Taxonomy" id="89093"/>
    <lineage>
        <taxon>Bacteria</taxon>
        <taxon>Bacillati</taxon>
        <taxon>Bacillota</taxon>
        <taxon>Bacilli</taxon>
        <taxon>Lactobacillales</taxon>
        <taxon>Aerococcaceae</taxon>
        <taxon>Ignavigranum</taxon>
    </lineage>
</organism>
<evidence type="ECO:0000313" key="2">
    <source>
        <dbReference type="Proteomes" id="UP000198833"/>
    </source>
</evidence>
<reference evidence="1 2" key="1">
    <citation type="submission" date="2016-10" db="EMBL/GenBank/DDBJ databases">
        <authorList>
            <person name="de Groot N.N."/>
        </authorList>
    </citation>
    <scope>NUCLEOTIDE SEQUENCE [LARGE SCALE GENOMIC DNA]</scope>
    <source>
        <strain evidence="1 2">DSM 15695</strain>
    </source>
</reference>
<sequence length="80" mass="9236">MSTNNLKEIVKRNHDKLLKDIFSNKKILERNAIYLKNGKIAKDKMSIVALLEAELFASNLLVNVLDDLQKEGYLNEPNHR</sequence>
<accession>A0A1H9BVV3</accession>
<dbReference type="AlphaFoldDB" id="A0A1H9BVV3"/>
<dbReference type="RefSeq" id="WP_092570910.1">
    <property type="nucleotide sequence ID" value="NZ_FOEN01000003.1"/>
</dbReference>
<protein>
    <submittedName>
        <fullName evidence="1">Uncharacterized protein</fullName>
    </submittedName>
</protein>